<dbReference type="Gene3D" id="3.30.1370.30">
    <property type="match status" value="1"/>
</dbReference>
<dbReference type="InterPro" id="IPR000630">
    <property type="entry name" value="Ribosomal_uS8"/>
</dbReference>
<dbReference type="NCBIfam" id="NF001109">
    <property type="entry name" value="PRK00136.1"/>
    <property type="match status" value="1"/>
</dbReference>
<protein>
    <recommendedName>
        <fullName evidence="4 5">Small ribosomal subunit protein uS8</fullName>
    </recommendedName>
</protein>
<dbReference type="FunFam" id="3.30.1490.10:FF:000001">
    <property type="entry name" value="30S ribosomal protein S8"/>
    <property type="match status" value="1"/>
</dbReference>
<comment type="subunit">
    <text evidence="5">Part of the 30S ribosomal subunit. Contacts proteins S5 and S12.</text>
</comment>
<evidence type="ECO:0000256" key="1">
    <source>
        <dbReference type="ARBA" id="ARBA00006471"/>
    </source>
</evidence>
<evidence type="ECO:0000256" key="5">
    <source>
        <dbReference type="HAMAP-Rule" id="MF_01302"/>
    </source>
</evidence>
<dbReference type="AlphaFoldDB" id="A0A1F4VED3"/>
<comment type="similarity">
    <text evidence="1 5">Belongs to the universal ribosomal protein uS8 family.</text>
</comment>
<proteinExistence type="inferred from homology"/>
<dbReference type="GO" id="GO:0019843">
    <property type="term" value="F:rRNA binding"/>
    <property type="evidence" value="ECO:0007669"/>
    <property type="project" value="UniProtKB-UniRule"/>
</dbReference>
<keyword evidence="5" id="KW-0699">rRNA-binding</keyword>
<gene>
    <name evidence="5" type="primary">rpsH</name>
    <name evidence="6" type="ORF">A3A78_04245</name>
</gene>
<dbReference type="Proteomes" id="UP000176504">
    <property type="component" value="Unassembled WGS sequence"/>
</dbReference>
<dbReference type="Pfam" id="PF00410">
    <property type="entry name" value="Ribosomal_S8"/>
    <property type="match status" value="1"/>
</dbReference>
<dbReference type="InterPro" id="IPR035987">
    <property type="entry name" value="Ribosomal_uS8_sf"/>
</dbReference>
<dbReference type="GO" id="GO:0003735">
    <property type="term" value="F:structural constituent of ribosome"/>
    <property type="evidence" value="ECO:0007669"/>
    <property type="project" value="InterPro"/>
</dbReference>
<dbReference type="GO" id="GO:0005737">
    <property type="term" value="C:cytoplasm"/>
    <property type="evidence" value="ECO:0007669"/>
    <property type="project" value="UniProtKB-ARBA"/>
</dbReference>
<evidence type="ECO:0000313" key="6">
    <source>
        <dbReference type="EMBL" id="OGC55300.1"/>
    </source>
</evidence>
<dbReference type="HAMAP" id="MF_01302_B">
    <property type="entry name" value="Ribosomal_uS8_B"/>
    <property type="match status" value="1"/>
</dbReference>
<dbReference type="PANTHER" id="PTHR11758">
    <property type="entry name" value="40S RIBOSOMAL PROTEIN S15A"/>
    <property type="match status" value="1"/>
</dbReference>
<sequence length="132" mass="14766">MSKDTISAMLSSIKNSSMAKRKFVELPYTKINERILDVMKEKGFVEGVKVFKKEGSPHKMIHIDLKYEDGVSRISNITRVSKPGRRVYQSKDKIKAVASGFGISIFSTSRGIMDGLEARKRKLGGEVICIVL</sequence>
<dbReference type="SUPFAM" id="SSF56047">
    <property type="entry name" value="Ribosomal protein S8"/>
    <property type="match status" value="1"/>
</dbReference>
<dbReference type="EMBL" id="MEVI01000003">
    <property type="protein sequence ID" value="OGC55300.1"/>
    <property type="molecule type" value="Genomic_DNA"/>
</dbReference>
<evidence type="ECO:0000256" key="4">
    <source>
        <dbReference type="ARBA" id="ARBA00035258"/>
    </source>
</evidence>
<dbReference type="Gene3D" id="3.30.1490.10">
    <property type="match status" value="1"/>
</dbReference>
<keyword evidence="2 5" id="KW-0689">Ribosomal protein</keyword>
<comment type="caution">
    <text evidence="6">The sequence shown here is derived from an EMBL/GenBank/DDBJ whole genome shotgun (WGS) entry which is preliminary data.</text>
</comment>
<evidence type="ECO:0000256" key="3">
    <source>
        <dbReference type="ARBA" id="ARBA00023274"/>
    </source>
</evidence>
<accession>A0A1F4VED3</accession>
<organism evidence="6 7">
    <name type="scientific">candidate division WWE3 bacterium RIFCSPLOWO2_01_FULL_41_18</name>
    <dbReference type="NCBI Taxonomy" id="1802625"/>
    <lineage>
        <taxon>Bacteria</taxon>
        <taxon>Katanobacteria</taxon>
    </lineage>
</organism>
<reference evidence="6 7" key="1">
    <citation type="journal article" date="2016" name="Nat. Commun.">
        <title>Thousands of microbial genomes shed light on interconnected biogeochemical processes in an aquifer system.</title>
        <authorList>
            <person name="Anantharaman K."/>
            <person name="Brown C.T."/>
            <person name="Hug L.A."/>
            <person name="Sharon I."/>
            <person name="Castelle C.J."/>
            <person name="Probst A.J."/>
            <person name="Thomas B.C."/>
            <person name="Singh A."/>
            <person name="Wilkins M.J."/>
            <person name="Karaoz U."/>
            <person name="Brodie E.L."/>
            <person name="Williams K.H."/>
            <person name="Hubbard S.S."/>
            <person name="Banfield J.F."/>
        </authorList>
    </citation>
    <scope>NUCLEOTIDE SEQUENCE [LARGE SCALE GENOMIC DNA]</scope>
</reference>
<dbReference type="GO" id="GO:1990904">
    <property type="term" value="C:ribonucleoprotein complex"/>
    <property type="evidence" value="ECO:0007669"/>
    <property type="project" value="UniProtKB-KW"/>
</dbReference>
<keyword evidence="3 5" id="KW-0687">Ribonucleoprotein</keyword>
<dbReference type="GO" id="GO:0006412">
    <property type="term" value="P:translation"/>
    <property type="evidence" value="ECO:0007669"/>
    <property type="project" value="UniProtKB-UniRule"/>
</dbReference>
<keyword evidence="5" id="KW-0694">RNA-binding</keyword>
<evidence type="ECO:0000256" key="2">
    <source>
        <dbReference type="ARBA" id="ARBA00022980"/>
    </source>
</evidence>
<dbReference type="GO" id="GO:0005840">
    <property type="term" value="C:ribosome"/>
    <property type="evidence" value="ECO:0007669"/>
    <property type="project" value="UniProtKB-KW"/>
</dbReference>
<evidence type="ECO:0000313" key="7">
    <source>
        <dbReference type="Proteomes" id="UP000176504"/>
    </source>
</evidence>
<name>A0A1F4VED3_UNCKA</name>
<comment type="function">
    <text evidence="5">One of the primary rRNA binding proteins, it binds directly to 16S rRNA central domain where it helps coordinate assembly of the platform of the 30S subunit.</text>
</comment>